<dbReference type="InterPro" id="IPR035977">
    <property type="entry name" value="Ribosomal_bL36_sp"/>
</dbReference>
<dbReference type="EMBL" id="FOSQ01000006">
    <property type="protein sequence ID" value="SFK73057.1"/>
    <property type="molecule type" value="Genomic_DNA"/>
</dbReference>
<organism evidence="6 7">
    <name type="scientific">Falsiroseomonas stagni DSM 19981</name>
    <dbReference type="NCBI Taxonomy" id="1123062"/>
    <lineage>
        <taxon>Bacteria</taxon>
        <taxon>Pseudomonadati</taxon>
        <taxon>Pseudomonadota</taxon>
        <taxon>Alphaproteobacteria</taxon>
        <taxon>Acetobacterales</taxon>
        <taxon>Roseomonadaceae</taxon>
        <taxon>Falsiroseomonas</taxon>
    </lineage>
</organism>
<evidence type="ECO:0000256" key="5">
    <source>
        <dbReference type="RuleBase" id="RU000571"/>
    </source>
</evidence>
<dbReference type="NCBIfam" id="NF002021">
    <property type="entry name" value="PRK00831.1"/>
    <property type="match status" value="1"/>
</dbReference>
<dbReference type="NCBIfam" id="TIGR01022">
    <property type="entry name" value="rpmJ_bact"/>
    <property type="match status" value="1"/>
</dbReference>
<evidence type="ECO:0000256" key="4">
    <source>
        <dbReference type="HAMAP-Rule" id="MF_00251"/>
    </source>
</evidence>
<dbReference type="Pfam" id="PF00444">
    <property type="entry name" value="Ribosomal_L36"/>
    <property type="match status" value="1"/>
</dbReference>
<sequence length="41" mass="4887">MKIRNSLKTAKTRDKNCFLVRRKGRVYVLNKKNPRLKARQG</sequence>
<reference evidence="6 7" key="1">
    <citation type="submission" date="2016-10" db="EMBL/GenBank/DDBJ databases">
        <authorList>
            <person name="de Groot N.N."/>
        </authorList>
    </citation>
    <scope>NUCLEOTIDE SEQUENCE [LARGE SCALE GENOMIC DNA]</scope>
    <source>
        <strain evidence="6 7">DSM 19981</strain>
    </source>
</reference>
<dbReference type="SUPFAM" id="SSF57840">
    <property type="entry name" value="Ribosomal protein L36"/>
    <property type="match status" value="1"/>
</dbReference>
<dbReference type="OrthoDB" id="9801558at2"/>
<keyword evidence="3 4" id="KW-0687">Ribonucleoprotein</keyword>
<dbReference type="STRING" id="1123062.SAMN02745775_106203"/>
<dbReference type="AlphaFoldDB" id="A0A1I4BY06"/>
<evidence type="ECO:0000256" key="2">
    <source>
        <dbReference type="ARBA" id="ARBA00022980"/>
    </source>
</evidence>
<dbReference type="RefSeq" id="WP_092961043.1">
    <property type="nucleotide sequence ID" value="NZ_FOSQ01000006.1"/>
</dbReference>
<evidence type="ECO:0000256" key="1">
    <source>
        <dbReference type="ARBA" id="ARBA00007645"/>
    </source>
</evidence>
<protein>
    <recommendedName>
        <fullName evidence="4">Large ribosomal subunit protein bL36</fullName>
    </recommendedName>
</protein>
<dbReference type="InterPro" id="IPR047621">
    <property type="entry name" value="Ribosomal_L36_bact"/>
</dbReference>
<dbReference type="GO" id="GO:0003735">
    <property type="term" value="F:structural constituent of ribosome"/>
    <property type="evidence" value="ECO:0007669"/>
    <property type="project" value="InterPro"/>
</dbReference>
<dbReference type="Proteomes" id="UP000199473">
    <property type="component" value="Unassembled WGS sequence"/>
</dbReference>
<proteinExistence type="inferred from homology"/>
<evidence type="ECO:0000313" key="7">
    <source>
        <dbReference type="Proteomes" id="UP000199473"/>
    </source>
</evidence>
<dbReference type="GO" id="GO:1990904">
    <property type="term" value="C:ribonucleoprotein complex"/>
    <property type="evidence" value="ECO:0007669"/>
    <property type="project" value="UniProtKB-KW"/>
</dbReference>
<dbReference type="GO" id="GO:0005840">
    <property type="term" value="C:ribosome"/>
    <property type="evidence" value="ECO:0007669"/>
    <property type="project" value="UniProtKB-KW"/>
</dbReference>
<keyword evidence="7" id="KW-1185">Reference proteome</keyword>
<dbReference type="PROSITE" id="PS00828">
    <property type="entry name" value="RIBOSOMAL_L36"/>
    <property type="match status" value="1"/>
</dbReference>
<evidence type="ECO:0000313" key="6">
    <source>
        <dbReference type="EMBL" id="SFK73057.1"/>
    </source>
</evidence>
<dbReference type="PANTHER" id="PTHR47781:SF1">
    <property type="entry name" value="LARGE RIBOSOMAL SUBUNIT PROTEIN BL36B"/>
    <property type="match status" value="1"/>
</dbReference>
<dbReference type="GO" id="GO:0006412">
    <property type="term" value="P:translation"/>
    <property type="evidence" value="ECO:0007669"/>
    <property type="project" value="UniProtKB-UniRule"/>
</dbReference>
<gene>
    <name evidence="4" type="primary">rpmJ</name>
    <name evidence="6" type="ORF">SAMN02745775_106203</name>
</gene>
<name>A0A1I4BY06_9PROT</name>
<comment type="similarity">
    <text evidence="1 4 5">Belongs to the bacterial ribosomal protein bL36 family.</text>
</comment>
<dbReference type="PANTHER" id="PTHR47781">
    <property type="entry name" value="50S RIBOSOMAL PROTEIN L36 2"/>
    <property type="match status" value="1"/>
</dbReference>
<dbReference type="InterPro" id="IPR000473">
    <property type="entry name" value="Ribosomal_bL36"/>
</dbReference>
<accession>A0A1I4BY06</accession>
<evidence type="ECO:0000256" key="3">
    <source>
        <dbReference type="ARBA" id="ARBA00023274"/>
    </source>
</evidence>
<keyword evidence="2 4" id="KW-0689">Ribosomal protein</keyword>
<dbReference type="HAMAP" id="MF_00251">
    <property type="entry name" value="Ribosomal_bL36"/>
    <property type="match status" value="1"/>
</dbReference>